<feature type="region of interest" description="Disordered" evidence="1">
    <location>
        <begin position="472"/>
        <end position="560"/>
    </location>
</feature>
<gene>
    <name evidence="3" type="ORF">ALQ30_200516</name>
</gene>
<dbReference type="AlphaFoldDB" id="A0A3M3ZZE8"/>
<comment type="caution">
    <text evidence="3">The sequence shown here is derived from an EMBL/GenBank/DDBJ whole genome shotgun (WGS) entry which is preliminary data.</text>
</comment>
<dbReference type="Proteomes" id="UP000281604">
    <property type="component" value="Unassembled WGS sequence"/>
</dbReference>
<feature type="region of interest" description="Disordered" evidence="1">
    <location>
        <begin position="657"/>
        <end position="712"/>
    </location>
</feature>
<evidence type="ECO:0000313" key="4">
    <source>
        <dbReference type="Proteomes" id="UP000281604"/>
    </source>
</evidence>
<name>A0A3M3ZZE8_9PSED</name>
<feature type="domain" description="Large polyvalent protein-associated" evidence="2">
    <location>
        <begin position="379"/>
        <end position="470"/>
    </location>
</feature>
<accession>A0A3M3ZZE8</accession>
<dbReference type="InterPro" id="IPR040677">
    <property type="entry name" value="LPD7"/>
</dbReference>
<feature type="compositionally biased region" description="Basic and acidic residues" evidence="1">
    <location>
        <begin position="543"/>
        <end position="560"/>
    </location>
</feature>
<organism evidence="3 4">
    <name type="scientific">Pseudomonas syringae pv. persicae</name>
    <dbReference type="NCBI Taxonomy" id="237306"/>
    <lineage>
        <taxon>Bacteria</taxon>
        <taxon>Pseudomonadati</taxon>
        <taxon>Pseudomonadota</taxon>
        <taxon>Gammaproteobacteria</taxon>
        <taxon>Pseudomonadales</taxon>
        <taxon>Pseudomonadaceae</taxon>
        <taxon>Pseudomonas</taxon>
    </lineage>
</organism>
<feature type="region of interest" description="Disordered" evidence="1">
    <location>
        <begin position="333"/>
        <end position="371"/>
    </location>
</feature>
<feature type="compositionally biased region" description="Polar residues" evidence="1">
    <location>
        <begin position="344"/>
        <end position="361"/>
    </location>
</feature>
<dbReference type="RefSeq" id="WP_122290694.1">
    <property type="nucleotide sequence ID" value="NZ_RBQE01000484.1"/>
</dbReference>
<feature type="compositionally biased region" description="Basic and acidic residues" evidence="1">
    <location>
        <begin position="693"/>
        <end position="712"/>
    </location>
</feature>
<proteinExistence type="predicted"/>
<evidence type="ECO:0000259" key="2">
    <source>
        <dbReference type="Pfam" id="PF18821"/>
    </source>
</evidence>
<evidence type="ECO:0000256" key="1">
    <source>
        <dbReference type="SAM" id="MobiDB-lite"/>
    </source>
</evidence>
<protein>
    <recommendedName>
        <fullName evidence="2">Large polyvalent protein-associated domain-containing protein</fullName>
    </recommendedName>
</protein>
<dbReference type="Pfam" id="PF18821">
    <property type="entry name" value="LPD7"/>
    <property type="match status" value="1"/>
</dbReference>
<sequence length="712" mass="80261">MDSQTTKNVILFDEVQGSIWTRNGFAAHNELDQAERFTPADGLKKAFELQAESGSPIEIHRYHPELDESHKVIATDHARAWPVTERAFKNTLEIELNRAEYLDARDGAAERVSSLSRAKESEQMLERGSDMEAKQNVGPAYGVMMIDDKPVTSVRYQRREHEGKIDYNVSFHMGTKTVARVKDVEAQNLAGLVGRENAKTINDKAEIKGSLKGEELINVNALTPEEKDRRLDAIEKSQESDMTPYGDAEAVRQAFEYDPDEHDAALNAQNLDVEADLPEEQNKIEHAPELEQVNVADALSVAARLRQRDREAWEASQADLGLQAEGKRVKVENLSEKAEEQNDSNRTAENTGQTTDYPSQVDTEREKNRQTQLMESLHHQFRVSGPRYHFKDQPARIAFKDKGSKMVTASNDERVAQAMATMADAKGWKTITVSGHPDFQREVWMEASMRGIEVKGFKPKQQDLDALEARRDRQMKNSVEQAPTRDRQKTSNTPEAQRGTATGPEQARSDQRSQDTPSANKSAKAPEKTNLADAPTVRSHSGRLLEHGEANYNHDPDEQKNYYVKIQDQHGKEETVWGVDLKRAMKESKARPGDHVQLDFKGKQPVNVIANVRNEQGKVIGKEEIATERNSWHVQSDRAKVVEAVADKVVDAKFKDPAQREAARQAVSKRLQELDRRGAVPPVPMYDKAAAPRSHDPERARPQVERNSERTR</sequence>
<dbReference type="EMBL" id="RBQE01000484">
    <property type="protein sequence ID" value="RMO99509.1"/>
    <property type="molecule type" value="Genomic_DNA"/>
</dbReference>
<reference evidence="3 4" key="1">
    <citation type="submission" date="2018-08" db="EMBL/GenBank/DDBJ databases">
        <title>Recombination of ecologically and evolutionarily significant loci maintains genetic cohesion in the Pseudomonas syringae species complex.</title>
        <authorList>
            <person name="Dillon M."/>
            <person name="Thakur S."/>
            <person name="Almeida R.N.D."/>
            <person name="Weir B.S."/>
            <person name="Guttman D.S."/>
        </authorList>
    </citation>
    <scope>NUCLEOTIDE SEQUENCE [LARGE SCALE GENOMIC DNA]</scope>
    <source>
        <strain evidence="3 4">ICMP 3706</strain>
    </source>
</reference>
<evidence type="ECO:0000313" key="3">
    <source>
        <dbReference type="EMBL" id="RMO99509.1"/>
    </source>
</evidence>